<dbReference type="EMBL" id="NEVM01000002">
    <property type="protein sequence ID" value="OZI34465.1"/>
    <property type="molecule type" value="Genomic_DNA"/>
</dbReference>
<dbReference type="Pfam" id="PF00702">
    <property type="entry name" value="Hydrolase"/>
    <property type="match status" value="1"/>
</dbReference>
<dbReference type="InterPro" id="IPR023214">
    <property type="entry name" value="HAD_sf"/>
</dbReference>
<dbReference type="SFLD" id="SFLDG01129">
    <property type="entry name" value="C1.5:_HAD__Beta-PGM__Phosphata"/>
    <property type="match status" value="1"/>
</dbReference>
<dbReference type="Gene3D" id="3.40.50.1000">
    <property type="entry name" value="HAD superfamily/HAD-like"/>
    <property type="match status" value="1"/>
</dbReference>
<dbReference type="SUPFAM" id="SSF56784">
    <property type="entry name" value="HAD-like"/>
    <property type="match status" value="1"/>
</dbReference>
<accession>A0A261SBC5</accession>
<keyword evidence="4" id="KW-0460">Magnesium</keyword>
<dbReference type="InterPro" id="IPR036412">
    <property type="entry name" value="HAD-like_sf"/>
</dbReference>
<dbReference type="InterPro" id="IPR006439">
    <property type="entry name" value="HAD-SF_hydro_IA"/>
</dbReference>
<comment type="caution">
    <text evidence="5">The sequence shown here is derived from an EMBL/GenBank/DDBJ whole genome shotgun (WGS) entry which is preliminary data.</text>
</comment>
<proteinExistence type="inferred from homology"/>
<organism evidence="5 6">
    <name type="scientific">Bordetella genomosp. 10</name>
    <dbReference type="NCBI Taxonomy" id="1416804"/>
    <lineage>
        <taxon>Bacteria</taxon>
        <taxon>Pseudomonadati</taxon>
        <taxon>Pseudomonadota</taxon>
        <taxon>Betaproteobacteria</taxon>
        <taxon>Burkholderiales</taxon>
        <taxon>Alcaligenaceae</taxon>
        <taxon>Bordetella</taxon>
    </lineage>
</organism>
<reference evidence="6" key="1">
    <citation type="submission" date="2017-05" db="EMBL/GenBank/DDBJ databases">
        <title>Complete and WGS of Bordetella genogroups.</title>
        <authorList>
            <person name="Spilker T."/>
            <person name="Lipuma J."/>
        </authorList>
    </citation>
    <scope>NUCLEOTIDE SEQUENCE [LARGE SCALE GENOMIC DNA]</scope>
    <source>
        <strain evidence="6">AU16122</strain>
    </source>
</reference>
<keyword evidence="6" id="KW-1185">Reference proteome</keyword>
<dbReference type="PANTHER" id="PTHR46193:SF10">
    <property type="entry name" value="6-PHOSPHOGLUCONATE PHOSPHATASE"/>
    <property type="match status" value="1"/>
</dbReference>
<dbReference type="CDD" id="cd07526">
    <property type="entry name" value="HAD_BPGM_like"/>
    <property type="match status" value="1"/>
</dbReference>
<evidence type="ECO:0000256" key="2">
    <source>
        <dbReference type="ARBA" id="ARBA00006171"/>
    </source>
</evidence>
<dbReference type="OrthoDB" id="9800058at2"/>
<dbReference type="NCBIfam" id="TIGR01509">
    <property type="entry name" value="HAD-SF-IA-v3"/>
    <property type="match status" value="1"/>
</dbReference>
<dbReference type="InterPro" id="IPR023198">
    <property type="entry name" value="PGP-like_dom2"/>
</dbReference>
<evidence type="ECO:0000256" key="3">
    <source>
        <dbReference type="ARBA" id="ARBA00022723"/>
    </source>
</evidence>
<dbReference type="SFLD" id="SFLDS00003">
    <property type="entry name" value="Haloacid_Dehalogenase"/>
    <property type="match status" value="1"/>
</dbReference>
<dbReference type="AlphaFoldDB" id="A0A261SBC5"/>
<evidence type="ECO:0000256" key="4">
    <source>
        <dbReference type="ARBA" id="ARBA00022842"/>
    </source>
</evidence>
<evidence type="ECO:0000256" key="1">
    <source>
        <dbReference type="ARBA" id="ARBA00001946"/>
    </source>
</evidence>
<dbReference type="Gene3D" id="1.10.150.240">
    <property type="entry name" value="Putative phosphatase, domain 2"/>
    <property type="match status" value="1"/>
</dbReference>
<evidence type="ECO:0000313" key="6">
    <source>
        <dbReference type="Proteomes" id="UP000216020"/>
    </source>
</evidence>
<evidence type="ECO:0000313" key="5">
    <source>
        <dbReference type="EMBL" id="OZI34465.1"/>
    </source>
</evidence>
<dbReference type="InterPro" id="IPR051600">
    <property type="entry name" value="Beta-PGM-like"/>
</dbReference>
<evidence type="ECO:0008006" key="7">
    <source>
        <dbReference type="Google" id="ProtNLM"/>
    </source>
</evidence>
<dbReference type="Proteomes" id="UP000216020">
    <property type="component" value="Unassembled WGS sequence"/>
</dbReference>
<comment type="cofactor">
    <cofactor evidence="1">
        <name>Mg(2+)</name>
        <dbReference type="ChEBI" id="CHEBI:18420"/>
    </cofactor>
</comment>
<name>A0A261SBC5_9BORD</name>
<protein>
    <recommendedName>
        <fullName evidence="7">Sugar transferase</fullName>
    </recommendedName>
</protein>
<dbReference type="GO" id="GO:0003824">
    <property type="term" value="F:catalytic activity"/>
    <property type="evidence" value="ECO:0007669"/>
    <property type="project" value="UniProtKB-ARBA"/>
</dbReference>
<keyword evidence="3" id="KW-0479">Metal-binding</keyword>
<sequence length="220" mass="23923">MADSTSPVRGRIAAVIFDCDGTLVDSEPIAHAALLDEGAEHGLEMDAAEGAALFTGIKMVFCVQEIERRIGKTLPDDFVPRVRARMARYFAERLQTMPGALEVLSRLALPYCIASNGPQEKIRLTLEICGLLPAMKGPIFSAYDIGHWKPAPELFIHAANAMGVAARQCAVVEDSIPGMEAGVAAGMTVFALCPTEKIPPQLRQRVLPIRRLDDLFEHLD</sequence>
<dbReference type="RefSeq" id="WP_094853457.1">
    <property type="nucleotide sequence ID" value="NZ_NEVM01000002.1"/>
</dbReference>
<comment type="similarity">
    <text evidence="2">Belongs to the HAD-like hydrolase superfamily. CbbY/CbbZ/Gph/YieH family.</text>
</comment>
<gene>
    <name evidence="5" type="ORF">CAL29_13200</name>
</gene>
<dbReference type="PANTHER" id="PTHR46193">
    <property type="entry name" value="6-PHOSPHOGLUCONATE PHOSPHATASE"/>
    <property type="match status" value="1"/>
</dbReference>
<dbReference type="GO" id="GO:0046872">
    <property type="term" value="F:metal ion binding"/>
    <property type="evidence" value="ECO:0007669"/>
    <property type="project" value="UniProtKB-KW"/>
</dbReference>